<keyword evidence="10" id="KW-1185">Reference proteome</keyword>
<dbReference type="InterPro" id="IPR027470">
    <property type="entry name" value="Cation_efflux_CTD"/>
</dbReference>
<dbReference type="RefSeq" id="WP_304446647.1">
    <property type="nucleotide sequence ID" value="NZ_JARRAH010000001.1"/>
</dbReference>
<comment type="subcellular location">
    <subcellularLocation>
        <location evidence="1">Membrane</location>
        <topology evidence="1">Multi-pass membrane protein</topology>
    </subcellularLocation>
</comment>
<dbReference type="Pfam" id="PF16916">
    <property type="entry name" value="ZT_dimer"/>
    <property type="match status" value="1"/>
</dbReference>
<accession>A0ABD5U398</accession>
<feature type="transmembrane region" description="Helical" evidence="6">
    <location>
        <begin position="112"/>
        <end position="134"/>
    </location>
</feature>
<dbReference type="InterPro" id="IPR050291">
    <property type="entry name" value="CDF_Transporter"/>
</dbReference>
<evidence type="ECO:0000259" key="8">
    <source>
        <dbReference type="Pfam" id="PF16916"/>
    </source>
</evidence>
<dbReference type="Gene3D" id="1.20.1510.10">
    <property type="entry name" value="Cation efflux protein transmembrane domain"/>
    <property type="match status" value="1"/>
</dbReference>
<evidence type="ECO:0000259" key="7">
    <source>
        <dbReference type="Pfam" id="PF01545"/>
    </source>
</evidence>
<dbReference type="Pfam" id="PF01545">
    <property type="entry name" value="Cation_efflux"/>
    <property type="match status" value="1"/>
</dbReference>
<dbReference type="EMBL" id="JBHSXM010000001">
    <property type="protein sequence ID" value="MFC6834936.1"/>
    <property type="molecule type" value="Genomic_DNA"/>
</dbReference>
<keyword evidence="3 6" id="KW-0812">Transmembrane</keyword>
<dbReference type="Proteomes" id="UP001596406">
    <property type="component" value="Unassembled WGS sequence"/>
</dbReference>
<dbReference type="InterPro" id="IPR036837">
    <property type="entry name" value="Cation_efflux_CTD_sf"/>
</dbReference>
<gene>
    <name evidence="9" type="ORF">ACFQHK_00270</name>
</gene>
<dbReference type="SUPFAM" id="SSF161111">
    <property type="entry name" value="Cation efflux protein transmembrane domain-like"/>
    <property type="match status" value="1"/>
</dbReference>
<dbReference type="InterPro" id="IPR058533">
    <property type="entry name" value="Cation_efflux_TM"/>
</dbReference>
<keyword evidence="5 6" id="KW-0472">Membrane</keyword>
<reference evidence="9 10" key="1">
    <citation type="journal article" date="2019" name="Int. J. Syst. Evol. Microbiol.">
        <title>The Global Catalogue of Microorganisms (GCM) 10K type strain sequencing project: providing services to taxonomists for standard genome sequencing and annotation.</title>
        <authorList>
            <consortium name="The Broad Institute Genomics Platform"/>
            <consortium name="The Broad Institute Genome Sequencing Center for Infectious Disease"/>
            <person name="Wu L."/>
            <person name="Ma J."/>
        </authorList>
    </citation>
    <scope>NUCLEOTIDE SEQUENCE [LARGE SCALE GENOMIC DNA]</scope>
    <source>
        <strain evidence="9 10">PSRA2</strain>
    </source>
</reference>
<feature type="transmembrane region" description="Helical" evidence="6">
    <location>
        <begin position="155"/>
        <end position="174"/>
    </location>
</feature>
<evidence type="ECO:0000313" key="10">
    <source>
        <dbReference type="Proteomes" id="UP001596406"/>
    </source>
</evidence>
<evidence type="ECO:0000256" key="3">
    <source>
        <dbReference type="ARBA" id="ARBA00022692"/>
    </source>
</evidence>
<organism evidence="9 10">
    <name type="scientific">Halomarina ordinaria</name>
    <dbReference type="NCBI Taxonomy" id="3033939"/>
    <lineage>
        <taxon>Archaea</taxon>
        <taxon>Methanobacteriati</taxon>
        <taxon>Methanobacteriota</taxon>
        <taxon>Stenosarchaea group</taxon>
        <taxon>Halobacteria</taxon>
        <taxon>Halobacteriales</taxon>
        <taxon>Natronomonadaceae</taxon>
        <taxon>Halomarina</taxon>
    </lineage>
</organism>
<feature type="domain" description="Cation efflux protein transmembrane" evidence="7">
    <location>
        <begin position="12"/>
        <end position="205"/>
    </location>
</feature>
<dbReference type="InterPro" id="IPR027469">
    <property type="entry name" value="Cation_efflux_TMD_sf"/>
</dbReference>
<name>A0ABD5U398_9EURY</name>
<keyword evidence="4 6" id="KW-1133">Transmembrane helix</keyword>
<protein>
    <submittedName>
        <fullName evidence="9">Cation diffusion facilitator family transporter</fullName>
    </submittedName>
</protein>
<evidence type="ECO:0000256" key="1">
    <source>
        <dbReference type="ARBA" id="ARBA00004141"/>
    </source>
</evidence>
<feature type="transmembrane region" description="Helical" evidence="6">
    <location>
        <begin position="80"/>
        <end position="100"/>
    </location>
</feature>
<dbReference type="Gene3D" id="3.30.70.1350">
    <property type="entry name" value="Cation efflux protein, cytoplasmic domain"/>
    <property type="match status" value="1"/>
</dbReference>
<comment type="caution">
    <text evidence="9">The sequence shown here is derived from an EMBL/GenBank/DDBJ whole genome shotgun (WGS) entry which is preliminary data.</text>
</comment>
<evidence type="ECO:0000256" key="2">
    <source>
        <dbReference type="ARBA" id="ARBA00022448"/>
    </source>
</evidence>
<evidence type="ECO:0000256" key="5">
    <source>
        <dbReference type="ARBA" id="ARBA00023136"/>
    </source>
</evidence>
<dbReference type="GO" id="GO:0016020">
    <property type="term" value="C:membrane"/>
    <property type="evidence" value="ECO:0007669"/>
    <property type="project" value="UniProtKB-SubCell"/>
</dbReference>
<keyword evidence="2" id="KW-0813">Transport</keyword>
<evidence type="ECO:0000256" key="6">
    <source>
        <dbReference type="SAM" id="Phobius"/>
    </source>
</evidence>
<sequence length="308" mass="31839">MDRVAALRRVGLVVLGVNALLALAKGGVYVSTGSLAVGSEAVNSLGDAVYSLVIVAGLYVTTQPPDEVHPHGHERIEPFVSLFVALGLFAAGGAVLWQSLEAALAGGTTGAPGVLAVAVLAGGAGAKYLLYRYCLRAAEVHRSPALRAAALDNRADILTALAALAGVLGASVGLPVLDPLAGAVVALGILYTGLDIVRDNVAYLVGAAPPEDLQDEIVARALSHPDVEGVHDVVAHYVGPEIDVSLHVEVEGKRTVREAHDIETAIVATIGDIDEVDDVFVHVDPRELGEWKDGERVGPDRGEFGEAD</sequence>
<dbReference type="InterPro" id="IPR002524">
    <property type="entry name" value="Cation_efflux"/>
</dbReference>
<dbReference type="PANTHER" id="PTHR43840">
    <property type="entry name" value="MITOCHONDRIAL METAL TRANSPORTER 1-RELATED"/>
    <property type="match status" value="1"/>
</dbReference>
<evidence type="ECO:0000256" key="4">
    <source>
        <dbReference type="ARBA" id="ARBA00022989"/>
    </source>
</evidence>
<dbReference type="PANTHER" id="PTHR43840:SF15">
    <property type="entry name" value="MITOCHONDRIAL METAL TRANSPORTER 1-RELATED"/>
    <property type="match status" value="1"/>
</dbReference>
<proteinExistence type="predicted"/>
<dbReference type="AlphaFoldDB" id="A0ABD5U398"/>
<evidence type="ECO:0000313" key="9">
    <source>
        <dbReference type="EMBL" id="MFC6834936.1"/>
    </source>
</evidence>
<dbReference type="NCBIfam" id="TIGR01297">
    <property type="entry name" value="CDF"/>
    <property type="match status" value="1"/>
</dbReference>
<dbReference type="SUPFAM" id="SSF160240">
    <property type="entry name" value="Cation efflux protein cytoplasmic domain-like"/>
    <property type="match status" value="1"/>
</dbReference>
<feature type="domain" description="Cation efflux protein cytoplasmic" evidence="8">
    <location>
        <begin position="209"/>
        <end position="285"/>
    </location>
</feature>